<keyword evidence="3" id="KW-1185">Reference proteome</keyword>
<dbReference type="InterPro" id="IPR006311">
    <property type="entry name" value="TAT_signal"/>
</dbReference>
<feature type="chain" id="PRO_5047458419" description="Secreted protein" evidence="1">
    <location>
        <begin position="21"/>
        <end position="427"/>
    </location>
</feature>
<gene>
    <name evidence="2" type="ORF">ABZ071_16520</name>
</gene>
<feature type="signal peptide" evidence="1">
    <location>
        <begin position="1"/>
        <end position="20"/>
    </location>
</feature>
<evidence type="ECO:0000256" key="1">
    <source>
        <dbReference type="SAM" id="SignalP"/>
    </source>
</evidence>
<dbReference type="PROSITE" id="PS51318">
    <property type="entry name" value="TAT"/>
    <property type="match status" value="1"/>
</dbReference>
<sequence length="427" mass="46166">MMINRRALLKGLAAAPVAIAAGAATGQQPAAAAATAARAPIGPQPVSADLSYLTASHFKLKYRTTTQAGTVAPYTQVINDIQTVGALPSATVDDVLKSANRTGSKILLSEMSGFAQGWTWDKNTTDGTGLWYPQGLTTSADYADGGLYNGRKVILVSWYDHLDETTGKGARISFVDMTNPDAPKYRHVLLVEPYLDPSTGGAGTPNFKAIHFHAGGIMWYGKLLYVVDTSKGIRVFDTTKILKVTANGDDTTIGRQSNGTYTAHNYAYVLPQSAAYDAQAPTGGERAIQWSFISLDRTTTPDSIVVGEYGLPDDPADHKRVFRWNIDATTRLLTATSNVATAVEAIQIDVNEMNGATSVNGKYYIARANGNSNGDLVTWVPGSLVNYNDLLAHPEDLAYDKNTGWLWNLTETQQERYVFARNISRLQ</sequence>
<keyword evidence="1" id="KW-0732">Signal</keyword>
<proteinExistence type="predicted"/>
<name>A0ABV2VL19_9ACTN</name>
<organism evidence="2 3">
    <name type="scientific">Micromonospora fulviviridis</name>
    <dbReference type="NCBI Taxonomy" id="47860"/>
    <lineage>
        <taxon>Bacteria</taxon>
        <taxon>Bacillati</taxon>
        <taxon>Actinomycetota</taxon>
        <taxon>Actinomycetes</taxon>
        <taxon>Micromonosporales</taxon>
        <taxon>Micromonosporaceae</taxon>
        <taxon>Micromonospora</taxon>
    </lineage>
</organism>
<comment type="caution">
    <text evidence="2">The sequence shown here is derived from an EMBL/GenBank/DDBJ whole genome shotgun (WGS) entry which is preliminary data.</text>
</comment>
<dbReference type="EMBL" id="JBEXRX010000042">
    <property type="protein sequence ID" value="MEU0153493.1"/>
    <property type="molecule type" value="Genomic_DNA"/>
</dbReference>
<evidence type="ECO:0000313" key="3">
    <source>
        <dbReference type="Proteomes" id="UP001550348"/>
    </source>
</evidence>
<accession>A0ABV2VL19</accession>
<reference evidence="2 3" key="1">
    <citation type="submission" date="2024-06" db="EMBL/GenBank/DDBJ databases">
        <title>The Natural Products Discovery Center: Release of the First 8490 Sequenced Strains for Exploring Actinobacteria Biosynthetic Diversity.</title>
        <authorList>
            <person name="Kalkreuter E."/>
            <person name="Kautsar S.A."/>
            <person name="Yang D."/>
            <person name="Bader C.D."/>
            <person name="Teijaro C.N."/>
            <person name="Fluegel L."/>
            <person name="Davis C.M."/>
            <person name="Simpson J.R."/>
            <person name="Lauterbach L."/>
            <person name="Steele A.D."/>
            <person name="Gui C."/>
            <person name="Meng S."/>
            <person name="Li G."/>
            <person name="Viehrig K."/>
            <person name="Ye F."/>
            <person name="Su P."/>
            <person name="Kiefer A.F."/>
            <person name="Nichols A."/>
            <person name="Cepeda A.J."/>
            <person name="Yan W."/>
            <person name="Fan B."/>
            <person name="Jiang Y."/>
            <person name="Adhikari A."/>
            <person name="Zheng C.-J."/>
            <person name="Schuster L."/>
            <person name="Cowan T.M."/>
            <person name="Smanski M.J."/>
            <person name="Chevrette M.G."/>
            <person name="De Carvalho L.P.S."/>
            <person name="Shen B."/>
        </authorList>
    </citation>
    <scope>NUCLEOTIDE SEQUENCE [LARGE SCALE GENOMIC DNA]</scope>
    <source>
        <strain evidence="2 3">NPDC006286</strain>
    </source>
</reference>
<dbReference type="RefSeq" id="WP_355665299.1">
    <property type="nucleotide sequence ID" value="NZ_JBEXRX010000042.1"/>
</dbReference>
<evidence type="ECO:0000313" key="2">
    <source>
        <dbReference type="EMBL" id="MEU0153493.1"/>
    </source>
</evidence>
<dbReference type="Proteomes" id="UP001550348">
    <property type="component" value="Unassembled WGS sequence"/>
</dbReference>
<evidence type="ECO:0008006" key="4">
    <source>
        <dbReference type="Google" id="ProtNLM"/>
    </source>
</evidence>
<protein>
    <recommendedName>
        <fullName evidence="4">Secreted protein</fullName>
    </recommendedName>
</protein>